<proteinExistence type="predicted"/>
<reference evidence="1" key="1">
    <citation type="submission" date="2013-11" db="EMBL/GenBank/DDBJ databases">
        <title>The Genome Sequence of Phytophthora parasitica IAC_01/95.</title>
        <authorList>
            <consortium name="The Broad Institute Genomics Platform"/>
            <person name="Russ C."/>
            <person name="Tyler B."/>
            <person name="Panabieres F."/>
            <person name="Shan W."/>
            <person name="Tripathy S."/>
            <person name="Grunwald N."/>
            <person name="Machado M."/>
            <person name="Johnson C.S."/>
            <person name="Arredondo F."/>
            <person name="Hong C."/>
            <person name="Coffey M."/>
            <person name="Young S.K."/>
            <person name="Zeng Q."/>
            <person name="Gargeya S."/>
            <person name="Fitzgerald M."/>
            <person name="Abouelleil A."/>
            <person name="Alvarado L."/>
            <person name="Chapman S.B."/>
            <person name="Gainer-Dewar J."/>
            <person name="Goldberg J."/>
            <person name="Griggs A."/>
            <person name="Gujja S."/>
            <person name="Hansen M."/>
            <person name="Howarth C."/>
            <person name="Imamovic A."/>
            <person name="Ireland A."/>
            <person name="Larimer J."/>
            <person name="McCowan C."/>
            <person name="Murphy C."/>
            <person name="Pearson M."/>
            <person name="Poon T.W."/>
            <person name="Priest M."/>
            <person name="Roberts A."/>
            <person name="Saif S."/>
            <person name="Shea T."/>
            <person name="Sykes S."/>
            <person name="Wortman J."/>
            <person name="Nusbaum C."/>
            <person name="Birren B."/>
        </authorList>
    </citation>
    <scope>NUCLEOTIDE SEQUENCE [LARGE SCALE GENOMIC DNA]</scope>
    <source>
        <strain evidence="1">IAC_01/95</strain>
    </source>
</reference>
<organism evidence="1">
    <name type="scientific">Phytophthora nicotianae</name>
    <name type="common">Potato buckeye rot agent</name>
    <name type="synonym">Phytophthora parasitica</name>
    <dbReference type="NCBI Taxonomy" id="4792"/>
    <lineage>
        <taxon>Eukaryota</taxon>
        <taxon>Sar</taxon>
        <taxon>Stramenopiles</taxon>
        <taxon>Oomycota</taxon>
        <taxon>Peronosporomycetes</taxon>
        <taxon>Peronosporales</taxon>
        <taxon>Peronosporaceae</taxon>
        <taxon>Phytophthora</taxon>
    </lineage>
</organism>
<evidence type="ECO:0000313" key="1">
    <source>
        <dbReference type="EMBL" id="ETM35621.1"/>
    </source>
</evidence>
<dbReference type="Proteomes" id="UP000054532">
    <property type="component" value="Unassembled WGS sequence"/>
</dbReference>
<gene>
    <name evidence="1" type="ORF">L914_17501</name>
</gene>
<protein>
    <submittedName>
        <fullName evidence="1">Uncharacterized protein</fullName>
    </submittedName>
</protein>
<dbReference type="EMBL" id="KI695472">
    <property type="protein sequence ID" value="ETM35621.1"/>
    <property type="molecule type" value="Genomic_DNA"/>
</dbReference>
<sequence length="138" mass="15890">MWKFLNPSITQREQLYSTQLETYRTVFQSAGVLGAGRRTRALEGAYGRAVARRISSQGTIVVKRLGNLENVRRMEMDQSAARGRLLQVHNQNILIRTIILETPSFWSRLDRQGAIIAILDRRSSPIWCYHFDNPGSKW</sequence>
<dbReference type="AlphaFoldDB" id="W2MH07"/>
<name>W2MH07_PHYNI</name>
<accession>W2MH07</accession>